<sequence>MGKSKIGLIKHTFFNDSFKKNDFSFKEETFRLDQLKYEFSSLYQVLISNKSQWTEENLIVLYMYFLCDLLISYYHLDYVGSDLEKLKQCRKKVEAFYKIDPIQEKQKSIAGFSEFIREEVETSIRDFLSSLIRISKLRQYIGTINTRRSQFSYSRGLANYAIIYLQKGSISELIQEINKVFGNKYSFIEGINFLNKSREAITDLGISLYALRFFINLTLMIKHIVESAMSDELSTRKVLKQEMEKRGFTMANDLVWAVVGLLTTYDKFFHVAETAVPLITLAFLTFDTLLLLAQWIFEASLHHGRMLELQEQLKEATVPEQAVIQRQIDVLNDEWEAQSTYFAINVLGANIIATCFAVSLLCTGPLALAGLALFSMLGNAFYNTSEEYKKYQKSSIAVRRELANGAILDDEHHHQLLRRLNEVCNRNYCEFWKGLAFNVGGVAFIITAAVASWPVAVGLTLIYGAYRLNNAYQKQLHNQEEEPQDIYRLLNLEQSNKPFLEFAF</sequence>
<keyword evidence="3" id="KW-1185">Reference proteome</keyword>
<keyword evidence="1" id="KW-0472">Membrane</keyword>
<name>A0ABS8X5L3_9GAMM</name>
<evidence type="ECO:0008006" key="4">
    <source>
        <dbReference type="Google" id="ProtNLM"/>
    </source>
</evidence>
<reference evidence="2 3" key="1">
    <citation type="journal article" date="2024" name="Pathogens">
        <title>Characterization of a Novel Species of Legionella Isolated from a Healthcare Facility: Legionella resiliens sp. nov.</title>
        <authorList>
            <person name="Cristino S."/>
            <person name="Pascale M.R."/>
            <person name="Marino F."/>
            <person name="Derelitto C."/>
            <person name="Salaris S."/>
            <person name="Orsini M."/>
            <person name="Squarzoni S."/>
            <person name="Grottola A."/>
            <person name="Girolamini L."/>
        </authorList>
    </citation>
    <scope>NUCLEOTIDE SEQUENCE [LARGE SCALE GENOMIC DNA]</scope>
    <source>
        <strain evidence="2 3">8cVS16</strain>
    </source>
</reference>
<evidence type="ECO:0000313" key="3">
    <source>
        <dbReference type="Proteomes" id="UP001320170"/>
    </source>
</evidence>
<feature type="transmembrane region" description="Helical" evidence="1">
    <location>
        <begin position="275"/>
        <end position="297"/>
    </location>
</feature>
<keyword evidence="1" id="KW-0812">Transmembrane</keyword>
<keyword evidence="1" id="KW-1133">Transmembrane helix</keyword>
<protein>
    <recommendedName>
        <fullName evidence="4">Coiled-coil protein</fullName>
    </recommendedName>
</protein>
<evidence type="ECO:0000256" key="1">
    <source>
        <dbReference type="SAM" id="Phobius"/>
    </source>
</evidence>
<evidence type="ECO:0000313" key="2">
    <source>
        <dbReference type="EMBL" id="MCE3532139.1"/>
    </source>
</evidence>
<dbReference type="EMBL" id="JAJTND010000004">
    <property type="protein sequence ID" value="MCE3532139.1"/>
    <property type="molecule type" value="Genomic_DNA"/>
</dbReference>
<dbReference type="Proteomes" id="UP001320170">
    <property type="component" value="Unassembled WGS sequence"/>
</dbReference>
<feature type="transmembrane region" description="Helical" evidence="1">
    <location>
        <begin position="442"/>
        <end position="466"/>
    </location>
</feature>
<organism evidence="2 3">
    <name type="scientific">Legionella resiliens</name>
    <dbReference type="NCBI Taxonomy" id="2905958"/>
    <lineage>
        <taxon>Bacteria</taxon>
        <taxon>Pseudomonadati</taxon>
        <taxon>Pseudomonadota</taxon>
        <taxon>Gammaproteobacteria</taxon>
        <taxon>Legionellales</taxon>
        <taxon>Legionellaceae</taxon>
        <taxon>Legionella</taxon>
    </lineage>
</organism>
<proteinExistence type="predicted"/>
<comment type="caution">
    <text evidence="2">The sequence shown here is derived from an EMBL/GenBank/DDBJ whole genome shotgun (WGS) entry which is preliminary data.</text>
</comment>
<gene>
    <name evidence="2" type="ORF">LXO92_07095</name>
</gene>
<dbReference type="RefSeq" id="WP_182351968.1">
    <property type="nucleotide sequence ID" value="NZ_JAJSPM010000005.1"/>
</dbReference>
<feature type="transmembrane region" description="Helical" evidence="1">
    <location>
        <begin position="351"/>
        <end position="374"/>
    </location>
</feature>
<accession>A0ABS8X5L3</accession>